<protein>
    <recommendedName>
        <fullName evidence="1">HTH cro/C1-type domain-containing protein</fullName>
    </recommendedName>
</protein>
<dbReference type="RefSeq" id="WP_108851646.1">
    <property type="nucleotide sequence ID" value="NZ_OMOQ01000001.1"/>
</dbReference>
<reference evidence="2 3" key="1">
    <citation type="submission" date="2018-03" db="EMBL/GenBank/DDBJ databases">
        <authorList>
            <person name="Keele B.F."/>
        </authorList>
    </citation>
    <scope>NUCLEOTIDE SEQUENCE [LARGE SCALE GENOMIC DNA]</scope>
    <source>
        <strain evidence="2 3">CECT 8626</strain>
    </source>
</reference>
<evidence type="ECO:0000259" key="1">
    <source>
        <dbReference type="PROSITE" id="PS50943"/>
    </source>
</evidence>
<dbReference type="EMBL" id="OMOQ01000001">
    <property type="protein sequence ID" value="SPH17174.1"/>
    <property type="molecule type" value="Genomic_DNA"/>
</dbReference>
<dbReference type="GO" id="GO:0003677">
    <property type="term" value="F:DNA binding"/>
    <property type="evidence" value="ECO:0007669"/>
    <property type="project" value="InterPro"/>
</dbReference>
<proteinExistence type="predicted"/>
<evidence type="ECO:0000313" key="2">
    <source>
        <dbReference type="EMBL" id="SPH17174.1"/>
    </source>
</evidence>
<keyword evidence="3" id="KW-1185">Reference proteome</keyword>
<dbReference type="OrthoDB" id="8895516at2"/>
<organism evidence="2 3">
    <name type="scientific">Albidovulum aquaemixtae</name>
    <dbReference type="NCBI Taxonomy" id="1542388"/>
    <lineage>
        <taxon>Bacteria</taxon>
        <taxon>Pseudomonadati</taxon>
        <taxon>Pseudomonadota</taxon>
        <taxon>Alphaproteobacteria</taxon>
        <taxon>Rhodobacterales</taxon>
        <taxon>Paracoccaceae</taxon>
        <taxon>Albidovulum</taxon>
    </lineage>
</organism>
<dbReference type="InterPro" id="IPR010982">
    <property type="entry name" value="Lambda_DNA-bd_dom_sf"/>
</dbReference>
<dbReference type="Pfam" id="PF01381">
    <property type="entry name" value="HTH_3"/>
    <property type="match status" value="1"/>
</dbReference>
<dbReference type="Gene3D" id="1.10.260.40">
    <property type="entry name" value="lambda repressor-like DNA-binding domains"/>
    <property type="match status" value="1"/>
</dbReference>
<dbReference type="AlphaFoldDB" id="A0A2R8B3H7"/>
<gene>
    <name evidence="2" type="ORF">DEA8626_00690</name>
</gene>
<name>A0A2R8B3H7_9RHOB</name>
<accession>A0A2R8B3H7</accession>
<feature type="domain" description="HTH cro/C1-type" evidence="1">
    <location>
        <begin position="18"/>
        <end position="74"/>
    </location>
</feature>
<dbReference type="PROSITE" id="PS50943">
    <property type="entry name" value="HTH_CROC1"/>
    <property type="match status" value="1"/>
</dbReference>
<dbReference type="SMART" id="SM00530">
    <property type="entry name" value="HTH_XRE"/>
    <property type="match status" value="1"/>
</dbReference>
<sequence length="289" mass="32406">MSINIDKRDRASLFRARLAQAMDEKSMTQSGLARDVGVDRSTISQLLSGQGARLPNAQVVAECAAALDVSADWLLGLTDRPERLADLLATSLTMTEAPRALIDETIFGWHKEAAGFKVRHVPATLPDMLKTQTMLRWEYEPQLGRTADQAIGASEDRLNWMRRSGSDYEIALPRHEIDSFVRAEGYYRGLPAEVRTEQIERLRALYEQLYPALRIYVFDARRVFSAPITVFGPLLAVLYMGRHYIAFRDTARVAGFTAHFDWLVREAESGAREFATVLDELAGEAGLRG</sequence>
<evidence type="ECO:0000313" key="3">
    <source>
        <dbReference type="Proteomes" id="UP000244924"/>
    </source>
</evidence>
<dbReference type="CDD" id="cd00093">
    <property type="entry name" value="HTH_XRE"/>
    <property type="match status" value="1"/>
</dbReference>
<dbReference type="Proteomes" id="UP000244924">
    <property type="component" value="Unassembled WGS sequence"/>
</dbReference>
<dbReference type="InterPro" id="IPR001387">
    <property type="entry name" value="Cro/C1-type_HTH"/>
</dbReference>
<dbReference type="SUPFAM" id="SSF47413">
    <property type="entry name" value="lambda repressor-like DNA-binding domains"/>
    <property type="match status" value="1"/>
</dbReference>